<dbReference type="GO" id="GO:0060271">
    <property type="term" value="P:cilium assembly"/>
    <property type="evidence" value="ECO:0007669"/>
    <property type="project" value="TreeGrafter"/>
</dbReference>
<keyword evidence="9" id="KW-1185">Reference proteome</keyword>
<dbReference type="OMA" id="DVAYWCH"/>
<dbReference type="Proteomes" id="UP000821866">
    <property type="component" value="Chromosome 3"/>
</dbReference>
<keyword evidence="4" id="KW-0206">Cytoskeleton</keyword>
<gene>
    <name evidence="8" type="ORF">HPB51_012483</name>
</gene>
<comment type="caution">
    <text evidence="8">The sequence shown here is derived from an EMBL/GenBank/DDBJ whole genome shotgun (WGS) entry which is preliminary data.</text>
</comment>
<evidence type="ECO:0000256" key="4">
    <source>
        <dbReference type="ARBA" id="ARBA00023212"/>
    </source>
</evidence>
<accession>A0A9J6E9M8</accession>
<comment type="similarity">
    <text evidence="6">Belongs to the B9D family.</text>
</comment>
<dbReference type="OrthoDB" id="184109at2759"/>
<comment type="subcellular location">
    <subcellularLocation>
        <location evidence="1">Cytoplasm</location>
        <location evidence="1">Cytoskeleton</location>
        <location evidence="1">Cilium basal body</location>
    </subcellularLocation>
</comment>
<evidence type="ECO:0000256" key="1">
    <source>
        <dbReference type="ARBA" id="ARBA00004120"/>
    </source>
</evidence>
<dbReference type="InterPro" id="IPR010796">
    <property type="entry name" value="C2_B9-type_dom"/>
</dbReference>
<evidence type="ECO:0000313" key="8">
    <source>
        <dbReference type="EMBL" id="KAH8031015.1"/>
    </source>
</evidence>
<dbReference type="PANTHER" id="PTHR12968">
    <property type="entry name" value="B9 DOMAIN-CONTAINING"/>
    <property type="match status" value="1"/>
</dbReference>
<dbReference type="EMBL" id="JABSTU010000005">
    <property type="protein sequence ID" value="KAH8031015.1"/>
    <property type="molecule type" value="Genomic_DNA"/>
</dbReference>
<evidence type="ECO:0000256" key="3">
    <source>
        <dbReference type="ARBA" id="ARBA00022794"/>
    </source>
</evidence>
<dbReference type="AlphaFoldDB" id="A0A9J6E9M8"/>
<evidence type="ECO:0000256" key="5">
    <source>
        <dbReference type="ARBA" id="ARBA00023273"/>
    </source>
</evidence>
<evidence type="ECO:0000256" key="7">
    <source>
        <dbReference type="ARBA" id="ARBA00039272"/>
    </source>
</evidence>
<protein>
    <recommendedName>
        <fullName evidence="7">B9 domain-containing protein 2</fullName>
    </recommendedName>
</protein>
<reference evidence="8" key="1">
    <citation type="journal article" date="2020" name="Cell">
        <title>Large-Scale Comparative Analyses of Tick Genomes Elucidate Their Genetic Diversity and Vector Capacities.</title>
        <authorList>
            <consortium name="Tick Genome and Microbiome Consortium (TIGMIC)"/>
            <person name="Jia N."/>
            <person name="Wang J."/>
            <person name="Shi W."/>
            <person name="Du L."/>
            <person name="Sun Y."/>
            <person name="Zhan W."/>
            <person name="Jiang J.F."/>
            <person name="Wang Q."/>
            <person name="Zhang B."/>
            <person name="Ji P."/>
            <person name="Bell-Sakyi L."/>
            <person name="Cui X.M."/>
            <person name="Yuan T.T."/>
            <person name="Jiang B.G."/>
            <person name="Yang W.F."/>
            <person name="Lam T.T."/>
            <person name="Chang Q.C."/>
            <person name="Ding S.J."/>
            <person name="Wang X.J."/>
            <person name="Zhu J.G."/>
            <person name="Ruan X.D."/>
            <person name="Zhao L."/>
            <person name="Wei J.T."/>
            <person name="Ye R.Z."/>
            <person name="Que T.C."/>
            <person name="Du C.H."/>
            <person name="Zhou Y.H."/>
            <person name="Cheng J.X."/>
            <person name="Dai P.F."/>
            <person name="Guo W.B."/>
            <person name="Han X.H."/>
            <person name="Huang E.J."/>
            <person name="Li L.F."/>
            <person name="Wei W."/>
            <person name="Gao Y.C."/>
            <person name="Liu J.Z."/>
            <person name="Shao H.Z."/>
            <person name="Wang X."/>
            <person name="Wang C.C."/>
            <person name="Yang T.C."/>
            <person name="Huo Q.B."/>
            <person name="Li W."/>
            <person name="Chen H.Y."/>
            <person name="Chen S.E."/>
            <person name="Zhou L.G."/>
            <person name="Ni X.B."/>
            <person name="Tian J.H."/>
            <person name="Sheng Y."/>
            <person name="Liu T."/>
            <person name="Pan Y.S."/>
            <person name="Xia L.Y."/>
            <person name="Li J."/>
            <person name="Zhao F."/>
            <person name="Cao W.C."/>
        </authorList>
    </citation>
    <scope>NUCLEOTIDE SEQUENCE</scope>
    <source>
        <strain evidence="8">Rmic-2018</strain>
    </source>
</reference>
<keyword evidence="5" id="KW-0966">Cell projection</keyword>
<dbReference type="Pfam" id="PF07162">
    <property type="entry name" value="B9-C2"/>
    <property type="match status" value="1"/>
</dbReference>
<proteinExistence type="inferred from homology"/>
<evidence type="ECO:0000313" key="9">
    <source>
        <dbReference type="Proteomes" id="UP000821866"/>
    </source>
</evidence>
<organism evidence="8 9">
    <name type="scientific">Rhipicephalus microplus</name>
    <name type="common">Cattle tick</name>
    <name type="synonym">Boophilus microplus</name>
    <dbReference type="NCBI Taxonomy" id="6941"/>
    <lineage>
        <taxon>Eukaryota</taxon>
        <taxon>Metazoa</taxon>
        <taxon>Ecdysozoa</taxon>
        <taxon>Arthropoda</taxon>
        <taxon>Chelicerata</taxon>
        <taxon>Arachnida</taxon>
        <taxon>Acari</taxon>
        <taxon>Parasitiformes</taxon>
        <taxon>Ixodida</taxon>
        <taxon>Ixodoidea</taxon>
        <taxon>Ixodidae</taxon>
        <taxon>Rhipicephalinae</taxon>
        <taxon>Rhipicephalus</taxon>
        <taxon>Boophilus</taxon>
    </lineage>
</organism>
<dbReference type="GO" id="GO:0036038">
    <property type="term" value="C:MKS complex"/>
    <property type="evidence" value="ECO:0007669"/>
    <property type="project" value="TreeGrafter"/>
</dbReference>
<sequence length="177" mass="20298">MAELHVFGQILGASDFPCSSLFCKWSLKFGENWTLLEGSKEGQTQVDRHRYEDNRVVWCHPLDVHFSTRGIQDWPKLLVQVWHQDNFGRNELVGYGSCHLPSTPGFSKLECPTWRPVGTLLEEVSRHFLGGGLHLRDPEEVCGSVGDRFRLRTEAMGTVHLELYVIHRDFDKYGIEA</sequence>
<keyword evidence="3" id="KW-0970">Cilium biogenesis/degradation</keyword>
<dbReference type="Gene3D" id="2.60.40.150">
    <property type="entry name" value="C2 domain"/>
    <property type="match status" value="1"/>
</dbReference>
<dbReference type="PROSITE" id="PS51381">
    <property type="entry name" value="C2_B9"/>
    <property type="match status" value="1"/>
</dbReference>
<name>A0A9J6E9M8_RHIMP</name>
<evidence type="ECO:0000256" key="2">
    <source>
        <dbReference type="ARBA" id="ARBA00022490"/>
    </source>
</evidence>
<keyword evidence="2" id="KW-0963">Cytoplasm</keyword>
<dbReference type="SUPFAM" id="SSF49562">
    <property type="entry name" value="C2 domain (Calcium/lipid-binding domain, CaLB)"/>
    <property type="match status" value="1"/>
</dbReference>
<dbReference type="PANTHER" id="PTHR12968:SF2">
    <property type="entry name" value="B9 DOMAIN-CONTAINING PROTEIN 2"/>
    <property type="match status" value="1"/>
</dbReference>
<evidence type="ECO:0000256" key="6">
    <source>
        <dbReference type="ARBA" id="ARBA00038411"/>
    </source>
</evidence>
<dbReference type="VEuPathDB" id="VectorBase:LOC119165745"/>
<reference evidence="8" key="2">
    <citation type="submission" date="2021-09" db="EMBL/GenBank/DDBJ databases">
        <authorList>
            <person name="Jia N."/>
            <person name="Wang J."/>
            <person name="Shi W."/>
            <person name="Du L."/>
            <person name="Sun Y."/>
            <person name="Zhan W."/>
            <person name="Jiang J."/>
            <person name="Wang Q."/>
            <person name="Zhang B."/>
            <person name="Ji P."/>
            <person name="Sakyi L.B."/>
            <person name="Cui X."/>
            <person name="Yuan T."/>
            <person name="Jiang B."/>
            <person name="Yang W."/>
            <person name="Lam T.T.-Y."/>
            <person name="Chang Q."/>
            <person name="Ding S."/>
            <person name="Wang X."/>
            <person name="Zhu J."/>
            <person name="Ruan X."/>
            <person name="Zhao L."/>
            <person name="Wei J."/>
            <person name="Que T."/>
            <person name="Du C."/>
            <person name="Cheng J."/>
            <person name="Dai P."/>
            <person name="Han X."/>
            <person name="Huang E."/>
            <person name="Gao Y."/>
            <person name="Liu J."/>
            <person name="Shao H."/>
            <person name="Ye R."/>
            <person name="Li L."/>
            <person name="Wei W."/>
            <person name="Wang X."/>
            <person name="Wang C."/>
            <person name="Huo Q."/>
            <person name="Li W."/>
            <person name="Guo W."/>
            <person name="Chen H."/>
            <person name="Chen S."/>
            <person name="Zhou L."/>
            <person name="Zhou L."/>
            <person name="Ni X."/>
            <person name="Tian J."/>
            <person name="Zhou Y."/>
            <person name="Sheng Y."/>
            <person name="Liu T."/>
            <person name="Pan Y."/>
            <person name="Xia L."/>
            <person name="Li J."/>
            <person name="Zhao F."/>
            <person name="Cao W."/>
        </authorList>
    </citation>
    <scope>NUCLEOTIDE SEQUENCE</scope>
    <source>
        <strain evidence="8">Rmic-2018</strain>
        <tissue evidence="8">Larvae</tissue>
    </source>
</reference>
<dbReference type="InterPro" id="IPR035892">
    <property type="entry name" value="C2_domain_sf"/>
</dbReference>